<dbReference type="InParanoid" id="G2YHT6"/>
<dbReference type="AlphaFoldDB" id="G2YHT6"/>
<evidence type="ECO:0000313" key="2">
    <source>
        <dbReference type="Proteomes" id="UP000008177"/>
    </source>
</evidence>
<dbReference type="EMBL" id="FQ790337">
    <property type="protein sequence ID" value="CCD51273.1"/>
    <property type="molecule type" value="Genomic_DNA"/>
</dbReference>
<reference evidence="2" key="1">
    <citation type="journal article" date="2011" name="PLoS Genet.">
        <title>Genomic analysis of the necrotrophic fungal pathogens Sclerotinia sclerotiorum and Botrytis cinerea.</title>
        <authorList>
            <person name="Amselem J."/>
            <person name="Cuomo C.A."/>
            <person name="van Kan J.A."/>
            <person name="Viaud M."/>
            <person name="Benito E.P."/>
            <person name="Couloux A."/>
            <person name="Coutinho P.M."/>
            <person name="de Vries R.P."/>
            <person name="Dyer P.S."/>
            <person name="Fillinger S."/>
            <person name="Fournier E."/>
            <person name="Gout L."/>
            <person name="Hahn M."/>
            <person name="Kohn L."/>
            <person name="Lapalu N."/>
            <person name="Plummer K.M."/>
            <person name="Pradier J.M."/>
            <person name="Quevillon E."/>
            <person name="Sharon A."/>
            <person name="Simon A."/>
            <person name="ten Have A."/>
            <person name="Tudzynski B."/>
            <person name="Tudzynski P."/>
            <person name="Wincker P."/>
            <person name="Andrew M."/>
            <person name="Anthouard V."/>
            <person name="Beever R.E."/>
            <person name="Beffa R."/>
            <person name="Benoit I."/>
            <person name="Bouzid O."/>
            <person name="Brault B."/>
            <person name="Chen Z."/>
            <person name="Choquer M."/>
            <person name="Collemare J."/>
            <person name="Cotton P."/>
            <person name="Danchin E.G."/>
            <person name="Da Silva C."/>
            <person name="Gautier A."/>
            <person name="Giraud C."/>
            <person name="Giraud T."/>
            <person name="Gonzalez C."/>
            <person name="Grossetete S."/>
            <person name="Guldener U."/>
            <person name="Henrissat B."/>
            <person name="Howlett B.J."/>
            <person name="Kodira C."/>
            <person name="Kretschmer M."/>
            <person name="Lappartient A."/>
            <person name="Leroch M."/>
            <person name="Levis C."/>
            <person name="Mauceli E."/>
            <person name="Neuveglise C."/>
            <person name="Oeser B."/>
            <person name="Pearson M."/>
            <person name="Poulain J."/>
            <person name="Poussereau N."/>
            <person name="Quesneville H."/>
            <person name="Rascle C."/>
            <person name="Schumacher J."/>
            <person name="Segurens B."/>
            <person name="Sexton A."/>
            <person name="Silva E."/>
            <person name="Sirven C."/>
            <person name="Soanes D.M."/>
            <person name="Talbot N.J."/>
            <person name="Templeton M."/>
            <person name="Yandava C."/>
            <person name="Yarden O."/>
            <person name="Zeng Q."/>
            <person name="Rollins J.A."/>
            <person name="Lebrun M.H."/>
            <person name="Dickman M."/>
        </authorList>
    </citation>
    <scope>NUCLEOTIDE SEQUENCE [LARGE SCALE GENOMIC DNA]</scope>
    <source>
        <strain evidence="2">T4</strain>
    </source>
</reference>
<accession>G2YHT6</accession>
<evidence type="ECO:0000313" key="1">
    <source>
        <dbReference type="EMBL" id="CCD51273.1"/>
    </source>
</evidence>
<organism evidence="1 2">
    <name type="scientific">Botryotinia fuckeliana (strain T4)</name>
    <name type="common">Noble rot fungus</name>
    <name type="synonym">Botrytis cinerea</name>
    <dbReference type="NCBI Taxonomy" id="999810"/>
    <lineage>
        <taxon>Eukaryota</taxon>
        <taxon>Fungi</taxon>
        <taxon>Dikarya</taxon>
        <taxon>Ascomycota</taxon>
        <taxon>Pezizomycotina</taxon>
        <taxon>Leotiomycetes</taxon>
        <taxon>Helotiales</taxon>
        <taxon>Sclerotiniaceae</taxon>
        <taxon>Botrytis</taxon>
    </lineage>
</organism>
<gene>
    <name evidence="1" type="ORF">BofuT4_uP015790.1</name>
</gene>
<sequence>MLLLPFSIIPSIYPAHLHIPFEPYRDVFDRNIIQPQS</sequence>
<protein>
    <submittedName>
        <fullName evidence="1">Uncharacterized protein</fullName>
    </submittedName>
</protein>
<proteinExistence type="predicted"/>
<dbReference type="Proteomes" id="UP000008177">
    <property type="component" value="Unplaced contigs"/>
</dbReference>
<dbReference type="HOGENOM" id="CLU_3350981_0_0_1"/>
<name>G2YHT6_BOTF4</name>